<dbReference type="InterPro" id="IPR050982">
    <property type="entry name" value="Auxin_biosynth/cation_transpt"/>
</dbReference>
<dbReference type="PRINTS" id="PR00469">
    <property type="entry name" value="PNDRDTASEII"/>
</dbReference>
<dbReference type="GO" id="GO:0050660">
    <property type="term" value="F:flavin adenine dinucleotide binding"/>
    <property type="evidence" value="ECO:0007669"/>
    <property type="project" value="TreeGrafter"/>
</dbReference>
<dbReference type="EMBL" id="CP108140">
    <property type="protein sequence ID" value="WTP92092.1"/>
    <property type="molecule type" value="Genomic_DNA"/>
</dbReference>
<accession>A0AAU1IAG5</accession>
<dbReference type="SUPFAM" id="SSF51905">
    <property type="entry name" value="FAD/NAD(P)-binding domain"/>
    <property type="match status" value="2"/>
</dbReference>
<protein>
    <submittedName>
        <fullName evidence="2">NAD(P)/FAD-dependent oxidoreductase</fullName>
    </submittedName>
</protein>
<organism evidence="2">
    <name type="scientific">Streptomyces sp. NBC_00180</name>
    <dbReference type="NCBI Taxonomy" id="2903632"/>
    <lineage>
        <taxon>Bacteria</taxon>
        <taxon>Bacillati</taxon>
        <taxon>Actinomycetota</taxon>
        <taxon>Actinomycetes</taxon>
        <taxon>Kitasatosporales</taxon>
        <taxon>Streptomycetaceae</taxon>
        <taxon>Streptomyces</taxon>
    </lineage>
</organism>
<dbReference type="Gene3D" id="3.50.50.60">
    <property type="entry name" value="FAD/NAD(P)-binding domain"/>
    <property type="match status" value="1"/>
</dbReference>
<dbReference type="PRINTS" id="PR00368">
    <property type="entry name" value="FADPNR"/>
</dbReference>
<dbReference type="AlphaFoldDB" id="A0AAU1IAG5"/>
<dbReference type="GO" id="GO:0004497">
    <property type="term" value="F:monooxygenase activity"/>
    <property type="evidence" value="ECO:0007669"/>
    <property type="project" value="TreeGrafter"/>
</dbReference>
<sequence>MERVDVAVIGSGQSGMAAAHALRRHGLAPVVLEASDRPVGSWPRYYDSLTLFSPARYSSLPGMPFDGDLDRYPHRDEVITYLLRYADQLDAEIRTRTRVLEVGYRDGAFGLSLEDGGQLEARAVVAATGTFGRPHRPDLPGLEGYAGAVLHVADYRSPELFTGQRVVVVGAGNSAVQIAAEVAERAQVTPAARHRVRLARQRALGRDLHWWLARTGLDTLPIGRFLRTPPTQLVIDDGRYRAAVTAGRPDRRPLFKGISDTKVIWADGATEEVDTILLATGYRPDMGYLAPLGALDAAGHPRHREGISLTHPGLAYVGLEWQRSLSSNSLRGVGRDAARTARHVAAHLASVEQDWEPRRAD</sequence>
<proteinExistence type="predicted"/>
<dbReference type="InterPro" id="IPR036188">
    <property type="entry name" value="FAD/NAD-bd_sf"/>
</dbReference>
<dbReference type="Pfam" id="PF13738">
    <property type="entry name" value="Pyr_redox_3"/>
    <property type="match status" value="1"/>
</dbReference>
<evidence type="ECO:0000256" key="1">
    <source>
        <dbReference type="ARBA" id="ARBA00023002"/>
    </source>
</evidence>
<reference evidence="2" key="1">
    <citation type="submission" date="2022-10" db="EMBL/GenBank/DDBJ databases">
        <title>The complete genomes of actinobacterial strains from the NBC collection.</title>
        <authorList>
            <person name="Joergensen T.S."/>
            <person name="Alvarez Arevalo M."/>
            <person name="Sterndorff E.B."/>
            <person name="Faurdal D."/>
            <person name="Vuksanovic O."/>
            <person name="Mourched A.-S."/>
            <person name="Charusanti P."/>
            <person name="Shaw S."/>
            <person name="Blin K."/>
            <person name="Weber T."/>
        </authorList>
    </citation>
    <scope>NUCLEOTIDE SEQUENCE</scope>
    <source>
        <strain evidence="2">NBC 00180</strain>
    </source>
</reference>
<name>A0AAU1IAG5_9ACTN</name>
<keyword evidence="1" id="KW-0560">Oxidoreductase</keyword>
<gene>
    <name evidence="2" type="ORF">OG477_13985</name>
</gene>
<dbReference type="PANTHER" id="PTHR43539:SF78">
    <property type="entry name" value="FLAVIN-CONTAINING MONOOXYGENASE"/>
    <property type="match status" value="1"/>
</dbReference>
<dbReference type="PANTHER" id="PTHR43539">
    <property type="entry name" value="FLAVIN-BINDING MONOOXYGENASE-LIKE PROTEIN (AFU_ORTHOLOGUE AFUA_4G09220)"/>
    <property type="match status" value="1"/>
</dbReference>
<evidence type="ECO:0000313" key="2">
    <source>
        <dbReference type="EMBL" id="WTP92092.1"/>
    </source>
</evidence>